<dbReference type="AlphaFoldDB" id="A0A075LQS5"/>
<dbReference type="eggNOG" id="arCOG07107">
    <property type="taxonomic scope" value="Archaea"/>
</dbReference>
<dbReference type="EMBL" id="CP006019">
    <property type="protein sequence ID" value="AIF68639.1"/>
    <property type="molecule type" value="Genomic_DNA"/>
</dbReference>
<accession>A0A075LQS5</accession>
<reference evidence="1 2" key="2">
    <citation type="journal article" date="2015" name="Genome Announc.">
        <title>Complete Genome Sequence of Hyperthermophilic Piezophilic Archaeon Palaeococcus pacificus DY20341T, Isolated from Deep-Sea Hydrothermal Sediments.</title>
        <authorList>
            <person name="Zeng X."/>
            <person name="Jebbar M."/>
            <person name="Shao Z."/>
        </authorList>
    </citation>
    <scope>NUCLEOTIDE SEQUENCE [LARGE SCALE GENOMIC DNA]</scope>
    <source>
        <strain evidence="1 2">DY20341</strain>
    </source>
</reference>
<dbReference type="GeneID" id="24841331"/>
<gene>
    <name evidence="1" type="ORF">PAP_00985</name>
</gene>
<proteinExistence type="predicted"/>
<dbReference type="OrthoDB" id="85230at2157"/>
<dbReference type="STRING" id="1343739.PAP_00985"/>
<dbReference type="Proteomes" id="UP000027981">
    <property type="component" value="Chromosome"/>
</dbReference>
<sequence>MWREKLRQGILENDEILIELTIGGECGEWLPSLALYDKENDVWYYFDNDIMPGMTEEEAMRNAVEFFEKMVVGLEKPILKVSPLKEAPKEVYDKFEHFLKGLKDEG</sequence>
<dbReference type="RefSeq" id="WP_048164163.1">
    <property type="nucleotide sequence ID" value="NZ_CP006019.1"/>
</dbReference>
<evidence type="ECO:0000313" key="2">
    <source>
        <dbReference type="Proteomes" id="UP000027981"/>
    </source>
</evidence>
<reference evidence="2" key="1">
    <citation type="submission" date="2013-06" db="EMBL/GenBank/DDBJ databases">
        <title>Complete Genome Sequence of Hyperthermophilic Palaeococcus pacificus DY20341T, Isolated from a Deep-Sea Hydrothermal Sediments.</title>
        <authorList>
            <person name="Zeng X."/>
            <person name="Shao Z."/>
        </authorList>
    </citation>
    <scope>NUCLEOTIDE SEQUENCE [LARGE SCALE GENOMIC DNA]</scope>
    <source>
        <strain evidence="2">DY20341</strain>
    </source>
</reference>
<protein>
    <submittedName>
        <fullName evidence="1">Uncharacterized protein</fullName>
    </submittedName>
</protein>
<dbReference type="KEGG" id="ppac:PAP_00985"/>
<keyword evidence="2" id="KW-1185">Reference proteome</keyword>
<dbReference type="HOGENOM" id="CLU_2191168_0_0_2"/>
<evidence type="ECO:0000313" key="1">
    <source>
        <dbReference type="EMBL" id="AIF68639.1"/>
    </source>
</evidence>
<organism evidence="1 2">
    <name type="scientific">Palaeococcus pacificus DY20341</name>
    <dbReference type="NCBI Taxonomy" id="1343739"/>
    <lineage>
        <taxon>Archaea</taxon>
        <taxon>Methanobacteriati</taxon>
        <taxon>Methanobacteriota</taxon>
        <taxon>Thermococci</taxon>
        <taxon>Thermococcales</taxon>
        <taxon>Thermococcaceae</taxon>
        <taxon>Palaeococcus</taxon>
    </lineage>
</organism>
<name>A0A075LQS5_9EURY</name>